<dbReference type="Proteomes" id="UP001108029">
    <property type="component" value="Unassembled WGS sequence"/>
</dbReference>
<evidence type="ECO:0000313" key="2">
    <source>
        <dbReference type="Proteomes" id="UP001108029"/>
    </source>
</evidence>
<dbReference type="PROSITE" id="PS51257">
    <property type="entry name" value="PROKAR_LIPOPROTEIN"/>
    <property type="match status" value="1"/>
</dbReference>
<comment type="caution">
    <text evidence="1">The sequence shown here is derived from an EMBL/GenBank/DDBJ whole genome shotgun (WGS) entry which is preliminary data.</text>
</comment>
<keyword evidence="2" id="KW-1185">Reference proteome</keyword>
<proteinExistence type="predicted"/>
<evidence type="ECO:0008006" key="3">
    <source>
        <dbReference type="Google" id="ProtNLM"/>
    </source>
</evidence>
<dbReference type="EMBL" id="JAJSBI010000003">
    <property type="protein sequence ID" value="MCD9873716.1"/>
    <property type="molecule type" value="Genomic_DNA"/>
</dbReference>
<accession>A0A9Q3Z452</accession>
<organism evidence="1 2">
    <name type="scientific">Streptomyces guryensis</name>
    <dbReference type="NCBI Taxonomy" id="2886947"/>
    <lineage>
        <taxon>Bacteria</taxon>
        <taxon>Bacillati</taxon>
        <taxon>Actinomycetota</taxon>
        <taxon>Actinomycetes</taxon>
        <taxon>Kitasatosporales</taxon>
        <taxon>Streptomycetaceae</taxon>
        <taxon>Streptomyces</taxon>
    </lineage>
</organism>
<sequence length="224" mass="22758">MRCSTRGTWATGLAGVALVAGLTGCSGGGDGRAAAKSSAPAVAKACADGTFTWSAVKKTEKLTGVSGVQALGNGGGTLSDPLRRVYTPRASVKVSGPAVSPGEVLFSLGKKTGEIESDARTLAESGGDTWSFTDVHAKAPSLNGDRTTVEGAGEIVKYAAVREVAGDFRYTCPGGTTTKGQARSWQDDITGVLDCQEGVHHSEALARQAARLSCEPGSPATRNA</sequence>
<evidence type="ECO:0000313" key="1">
    <source>
        <dbReference type="EMBL" id="MCD9873716.1"/>
    </source>
</evidence>
<gene>
    <name evidence="1" type="ORF">LJ657_08535</name>
</gene>
<dbReference type="RefSeq" id="WP_232647785.1">
    <property type="nucleotide sequence ID" value="NZ_JAJSBI010000003.1"/>
</dbReference>
<reference evidence="1" key="1">
    <citation type="submission" date="2021-12" db="EMBL/GenBank/DDBJ databases">
        <authorList>
            <person name="Lee J.-H."/>
            <person name="Kim S.-B."/>
        </authorList>
    </citation>
    <scope>NUCLEOTIDE SEQUENCE</scope>
    <source>
        <strain evidence="1">NR30</strain>
    </source>
</reference>
<dbReference type="AlphaFoldDB" id="A0A9Q3Z452"/>
<protein>
    <recommendedName>
        <fullName evidence="3">Lipoprotein</fullName>
    </recommendedName>
</protein>
<name>A0A9Q3Z452_9ACTN</name>